<proteinExistence type="predicted"/>
<gene>
    <name evidence="2" type="ORF">ACFSSE_16665</name>
</gene>
<evidence type="ECO:0000313" key="3">
    <source>
        <dbReference type="Proteomes" id="UP001597546"/>
    </source>
</evidence>
<dbReference type="RefSeq" id="WP_379046358.1">
    <property type="nucleotide sequence ID" value="NZ_JBHSKW010000058.1"/>
</dbReference>
<sequence>MSKDKLAQVFHFDLYGKREDKYDFLNDNSLDSIEWKELDNEEPSYFFVEKDFQLIESYKNGISLNELFIQKSSGIETRKDSLVIDFSEEKLKTVILDFLNLEEKTIGLKYNINNDSRDWKLESAKIDIQRNTPKIREVQYRPFDNRKIIYTGITKGINGYPMFNNFKHFIDLNNVGLTYERQCVIGDFTNIFISQSIVDGHILGTAFSKGYTAPLYLYPETSNQLSIGESQTRVPNLNMDIVREIEEKTGLHFVAEKNASTPLSVTNNSNPNVSLSGVEDNVSLSGVEDHYANQAPSPSEKAGDEAFAPIDLLDYIYAVLHSPAYREKYKEFLKIDFPRVPYPTNPKQFFDLVNLGSQIRELHLLESAETEKYITQYPIDGDNMVVKPSFNVTMSEEPEETNRTIEVDISVYNPDSLGKVYINDTQYFNNVPKTAWEFYIGGYQPAQKWLKDRKGRELSFEDIMHYQKIIVALTKTAELMKDIDGVLVV</sequence>
<evidence type="ECO:0000259" key="1">
    <source>
        <dbReference type="Pfam" id="PF18135"/>
    </source>
</evidence>
<accession>A0ABW5TVQ0</accession>
<dbReference type="EMBL" id="JBHULV010000052">
    <property type="protein sequence ID" value="MFD2733345.1"/>
    <property type="molecule type" value="Genomic_DNA"/>
</dbReference>
<feature type="domain" description="Type ISP restriction-modification enzyme LLaBIII C-terminal specificity" evidence="1">
    <location>
        <begin position="66"/>
        <end position="481"/>
    </location>
</feature>
<dbReference type="Pfam" id="PF18135">
    <property type="entry name" value="Type_ISP_C"/>
    <property type="match status" value="1"/>
</dbReference>
<dbReference type="InterPro" id="IPR041635">
    <property type="entry name" value="Type_ISP_LLaBIII_C"/>
</dbReference>
<dbReference type="Proteomes" id="UP001597546">
    <property type="component" value="Unassembled WGS sequence"/>
</dbReference>
<name>A0ABW5TVQ0_9SPHI</name>
<evidence type="ECO:0000313" key="2">
    <source>
        <dbReference type="EMBL" id="MFD2733345.1"/>
    </source>
</evidence>
<keyword evidence="3" id="KW-1185">Reference proteome</keyword>
<reference evidence="3" key="1">
    <citation type="journal article" date="2019" name="Int. J. Syst. Evol. Microbiol.">
        <title>The Global Catalogue of Microorganisms (GCM) 10K type strain sequencing project: providing services to taxonomists for standard genome sequencing and annotation.</title>
        <authorList>
            <consortium name="The Broad Institute Genomics Platform"/>
            <consortium name="The Broad Institute Genome Sequencing Center for Infectious Disease"/>
            <person name="Wu L."/>
            <person name="Ma J."/>
        </authorList>
    </citation>
    <scope>NUCLEOTIDE SEQUENCE [LARGE SCALE GENOMIC DNA]</scope>
    <source>
        <strain evidence="3">KCTC 42456</strain>
    </source>
</reference>
<protein>
    <submittedName>
        <fullName evidence="2">Type ISP restriction/modification enzyme</fullName>
    </submittedName>
</protein>
<comment type="caution">
    <text evidence="2">The sequence shown here is derived from an EMBL/GenBank/DDBJ whole genome shotgun (WGS) entry which is preliminary data.</text>
</comment>
<organism evidence="2 3">
    <name type="scientific">Pedobacter alpinus</name>
    <dbReference type="NCBI Taxonomy" id="1590643"/>
    <lineage>
        <taxon>Bacteria</taxon>
        <taxon>Pseudomonadati</taxon>
        <taxon>Bacteroidota</taxon>
        <taxon>Sphingobacteriia</taxon>
        <taxon>Sphingobacteriales</taxon>
        <taxon>Sphingobacteriaceae</taxon>
        <taxon>Pedobacter</taxon>
    </lineage>
</organism>